<gene>
    <name evidence="2" type="ORF">PMAA_017560</name>
</gene>
<dbReference type="STRING" id="441960.B6Q1V8"/>
<sequence length="279" mass="31371">MSDEIQFIDSNPSDRAGTASRKRAHAHAARVAHAKRPRFHFVEYCAGTARTIALANRTSTPQQAYGSGTTKTTEEENVSSPKSLLSSARNDPFNSFARTFTNVEHFLLDHYTQVVIPLQSVECNRLLGPEEFRKLMLEEWTRLTVRRGDSLDSMFLAACRHLSIVQHLQPEQSQRYKQLALQYKVSCLQKLNKDFSVEVDSASTISEATIATSMMLASDELKLGDFEMCKAHLVRIFKMVRRNGGPETLGCGGFMKHALSSIWTDVHILNPHAIPIYVQ</sequence>
<evidence type="ECO:0000256" key="1">
    <source>
        <dbReference type="SAM" id="MobiDB-lite"/>
    </source>
</evidence>
<accession>B6Q1V8</accession>
<name>B6Q1V8_TALMQ</name>
<dbReference type="OrthoDB" id="5620at2759"/>
<dbReference type="PANTHER" id="PTHR37540">
    <property type="entry name" value="TRANSCRIPTION FACTOR (ACR-2), PUTATIVE-RELATED-RELATED"/>
    <property type="match status" value="1"/>
</dbReference>
<dbReference type="VEuPathDB" id="FungiDB:PMAA_017560"/>
<keyword evidence="3" id="KW-1185">Reference proteome</keyword>
<evidence type="ECO:0000313" key="2">
    <source>
        <dbReference type="EMBL" id="EEA26842.1"/>
    </source>
</evidence>
<evidence type="ECO:0000313" key="3">
    <source>
        <dbReference type="Proteomes" id="UP000001294"/>
    </source>
</evidence>
<dbReference type="InterPro" id="IPR021858">
    <property type="entry name" value="Fun_TF"/>
</dbReference>
<dbReference type="PhylomeDB" id="B6Q1V8"/>
<dbReference type="Pfam" id="PF11951">
    <property type="entry name" value="Fungal_trans_2"/>
    <property type="match status" value="1"/>
</dbReference>
<proteinExistence type="predicted"/>
<dbReference type="AlphaFoldDB" id="B6Q1V8"/>
<feature type="region of interest" description="Disordered" evidence="1">
    <location>
        <begin position="1"/>
        <end position="23"/>
    </location>
</feature>
<feature type="compositionally biased region" description="Polar residues" evidence="1">
    <location>
        <begin position="59"/>
        <end position="71"/>
    </location>
</feature>
<dbReference type="PANTHER" id="PTHR37540:SF5">
    <property type="entry name" value="TRANSCRIPTION FACTOR DOMAIN-CONTAINING PROTEIN"/>
    <property type="match status" value="1"/>
</dbReference>
<reference evidence="3" key="1">
    <citation type="journal article" date="2015" name="Genome Announc.">
        <title>Genome sequence of the AIDS-associated pathogen Penicillium marneffei (ATCC18224) and its near taxonomic relative Talaromyces stipitatus (ATCC10500).</title>
        <authorList>
            <person name="Nierman W.C."/>
            <person name="Fedorova-Abrams N.D."/>
            <person name="Andrianopoulos A."/>
        </authorList>
    </citation>
    <scope>NUCLEOTIDE SEQUENCE [LARGE SCALE GENOMIC DNA]</scope>
    <source>
        <strain evidence="3">ATCC 18224 / CBS 334.59 / QM 7333</strain>
    </source>
</reference>
<dbReference type="HOGENOM" id="CLU_067182_1_0_1"/>
<organism evidence="2 3">
    <name type="scientific">Talaromyces marneffei (strain ATCC 18224 / CBS 334.59 / QM 7333)</name>
    <name type="common">Penicillium marneffei</name>
    <dbReference type="NCBI Taxonomy" id="441960"/>
    <lineage>
        <taxon>Eukaryota</taxon>
        <taxon>Fungi</taxon>
        <taxon>Dikarya</taxon>
        <taxon>Ascomycota</taxon>
        <taxon>Pezizomycotina</taxon>
        <taxon>Eurotiomycetes</taxon>
        <taxon>Eurotiomycetidae</taxon>
        <taxon>Eurotiales</taxon>
        <taxon>Trichocomaceae</taxon>
        <taxon>Talaromyces</taxon>
        <taxon>Talaromyces sect. Talaromyces</taxon>
    </lineage>
</organism>
<feature type="region of interest" description="Disordered" evidence="1">
    <location>
        <begin position="59"/>
        <end position="86"/>
    </location>
</feature>
<protein>
    <submittedName>
        <fullName evidence="2">Uncharacterized protein</fullName>
    </submittedName>
</protein>
<dbReference type="EMBL" id="DS995899">
    <property type="protein sequence ID" value="EEA26842.1"/>
    <property type="molecule type" value="Genomic_DNA"/>
</dbReference>
<dbReference type="Proteomes" id="UP000001294">
    <property type="component" value="Unassembled WGS sequence"/>
</dbReference>